<proteinExistence type="predicted"/>
<feature type="compositionally biased region" description="Basic and acidic residues" evidence="1">
    <location>
        <begin position="567"/>
        <end position="578"/>
    </location>
</feature>
<dbReference type="Pfam" id="PF02538">
    <property type="entry name" value="Hydantoinase_B"/>
    <property type="match status" value="1"/>
</dbReference>
<reference evidence="3 4" key="1">
    <citation type="journal article" date="2014" name="Front. Microbiol.">
        <title>Population and genomic analysis of the genus Halorubrum.</title>
        <authorList>
            <person name="Fullmer M.S."/>
            <person name="Soucy S.M."/>
            <person name="Swithers K.S."/>
            <person name="Makkay A.M."/>
            <person name="Wheeler R."/>
            <person name="Ventosa A."/>
            <person name="Gogarten J.P."/>
            <person name="Papke R.T."/>
        </authorList>
    </citation>
    <scope>NUCLEOTIDE SEQUENCE [LARGE SCALE GENOMIC DNA]</scope>
    <source>
        <strain evidence="3 4">C49</strain>
    </source>
</reference>
<gene>
    <name evidence="3" type="ORF">DJ69_09380</name>
</gene>
<dbReference type="GO" id="GO:0006749">
    <property type="term" value="P:glutathione metabolic process"/>
    <property type="evidence" value="ECO:0007669"/>
    <property type="project" value="TreeGrafter"/>
</dbReference>
<name>A0A2G1WIP0_9EURY</name>
<protein>
    <recommendedName>
        <fullName evidence="2">Hydantoinase B/oxoprolinase domain-containing protein</fullName>
    </recommendedName>
</protein>
<feature type="region of interest" description="Disordered" evidence="1">
    <location>
        <begin position="560"/>
        <end position="586"/>
    </location>
</feature>
<dbReference type="GO" id="GO:0017168">
    <property type="term" value="F:5-oxoprolinase (ATP-hydrolyzing) activity"/>
    <property type="evidence" value="ECO:0007669"/>
    <property type="project" value="TreeGrafter"/>
</dbReference>
<dbReference type="GO" id="GO:0005829">
    <property type="term" value="C:cytosol"/>
    <property type="evidence" value="ECO:0007669"/>
    <property type="project" value="TreeGrafter"/>
</dbReference>
<dbReference type="AlphaFoldDB" id="A0A2G1WIP0"/>
<accession>A0A2G1WIP0</accession>
<dbReference type="InterPro" id="IPR003692">
    <property type="entry name" value="Hydantoinase_B"/>
</dbReference>
<comment type="caution">
    <text evidence="3">The sequence shown here is derived from an EMBL/GenBank/DDBJ whole genome shotgun (WGS) entry which is preliminary data.</text>
</comment>
<feature type="domain" description="Hydantoinase B/oxoprolinase" evidence="2">
    <location>
        <begin position="11"/>
        <end position="527"/>
    </location>
</feature>
<dbReference type="EMBL" id="NHOA01000081">
    <property type="protein sequence ID" value="PHQ38857.1"/>
    <property type="molecule type" value="Genomic_DNA"/>
</dbReference>
<sequence>MGGGGMVDTGDLEIFRHSLKSVVEEMGVTLQRTAYSTNIKIRRDHTCALFDADLRHIAQHDIAPQHIGSLVSVVPRNVPDWEDDLEPGDGILINDPYKGAVHLPDVMLISPLFHDDEIIGYAANSAHHVDIGGGTPGGIPNDSTELYGEGLIIPGVHAVEDWEYDEDTLSFILRNVREPKMRRGDYQAQLGANRIGEQRFAELHEENGRERVETYLDELLDYTERRVRAAIEELPDGEYSASDEMDGDGIVDEPVTLVLTLTVDGDEMSIDFTGTAAENEGPLNCTPAMAFAGTMAVIMAFIGEDLPKNDGFYRPFETITPEGTMVNPSYNRPVAGGWEIPMRAGDLVTKALADAVPEQTIGATKGMVCNVAYGGTDPRDDDDYVYYETVAGGYGGRLEKDGMDAVQTHFQNTANSPIEELEDELPVYVRRYELIQDSEGAGRQRGGLGVRRDLQFYDHEASFSLLTDRTRSKPWGIFGGHSARPSRFYRNPGTADEEVLASKSTTKLDADDVASVQTPGGGGYGDPLERDPTDVLDDVLDEKVSPEKAREEYGVVIEDESIDEEATAERRRELRDVAANRTGENA</sequence>
<evidence type="ECO:0000313" key="4">
    <source>
        <dbReference type="Proteomes" id="UP000222824"/>
    </source>
</evidence>
<keyword evidence="4" id="KW-1185">Reference proteome</keyword>
<evidence type="ECO:0000313" key="3">
    <source>
        <dbReference type="EMBL" id="PHQ38857.1"/>
    </source>
</evidence>
<evidence type="ECO:0000256" key="1">
    <source>
        <dbReference type="SAM" id="MobiDB-lite"/>
    </source>
</evidence>
<feature type="region of interest" description="Disordered" evidence="1">
    <location>
        <begin position="513"/>
        <end position="532"/>
    </location>
</feature>
<dbReference type="PANTHER" id="PTHR11365:SF23">
    <property type="entry name" value="HYPOTHETICAL 5-OXOPROLINASE (EUROFUNG)-RELATED"/>
    <property type="match status" value="1"/>
</dbReference>
<dbReference type="Proteomes" id="UP000222824">
    <property type="component" value="Unassembled WGS sequence"/>
</dbReference>
<evidence type="ECO:0000259" key="2">
    <source>
        <dbReference type="Pfam" id="PF02538"/>
    </source>
</evidence>
<organism evidence="3 4">
    <name type="scientific">Halorubrum persicum</name>
    <dbReference type="NCBI Taxonomy" id="1383844"/>
    <lineage>
        <taxon>Archaea</taxon>
        <taxon>Methanobacteriati</taxon>
        <taxon>Methanobacteriota</taxon>
        <taxon>Stenosarchaea group</taxon>
        <taxon>Halobacteria</taxon>
        <taxon>Halobacteriales</taxon>
        <taxon>Haloferacaceae</taxon>
        <taxon>Halorubrum</taxon>
    </lineage>
</organism>
<dbReference type="PANTHER" id="PTHR11365">
    <property type="entry name" value="5-OXOPROLINASE RELATED"/>
    <property type="match status" value="1"/>
</dbReference>
<dbReference type="InterPro" id="IPR045079">
    <property type="entry name" value="Oxoprolinase-like"/>
</dbReference>